<dbReference type="AlphaFoldDB" id="A0A0Q0RUR3"/>
<dbReference type="CDD" id="cd04181">
    <property type="entry name" value="NTP_transferase"/>
    <property type="match status" value="1"/>
</dbReference>
<comment type="caution">
    <text evidence="3">The sequence shown here is derived from an EMBL/GenBank/DDBJ whole genome shotgun (WGS) entry which is preliminary data.</text>
</comment>
<evidence type="ECO:0000259" key="2">
    <source>
        <dbReference type="Pfam" id="PF24894"/>
    </source>
</evidence>
<feature type="domain" description="Glucose-1-phosphate adenylyltransferase/Bifunctional protein GlmU-like C-terminal hexapeptide" evidence="2">
    <location>
        <begin position="293"/>
        <end position="343"/>
    </location>
</feature>
<evidence type="ECO:0000259" key="1">
    <source>
        <dbReference type="Pfam" id="PF00483"/>
    </source>
</evidence>
<proteinExistence type="predicted"/>
<dbReference type="PANTHER" id="PTHR22572">
    <property type="entry name" value="SUGAR-1-PHOSPHATE GUANYL TRANSFERASE"/>
    <property type="match status" value="1"/>
</dbReference>
<dbReference type="FunCoup" id="A0A0Q0RUR3">
    <property type="interactions" value="194"/>
</dbReference>
<organism evidence="3 4">
    <name type="scientific">Acidiplasma cupricumulans</name>
    <dbReference type="NCBI Taxonomy" id="312540"/>
    <lineage>
        <taxon>Archaea</taxon>
        <taxon>Methanobacteriati</taxon>
        <taxon>Thermoplasmatota</taxon>
        <taxon>Thermoplasmata</taxon>
        <taxon>Thermoplasmatales</taxon>
        <taxon>Ferroplasmaceae</taxon>
        <taxon>Acidiplasma</taxon>
    </lineage>
</organism>
<dbReference type="Pfam" id="PF24894">
    <property type="entry name" value="Hexapep_GlmU"/>
    <property type="match status" value="1"/>
</dbReference>
<evidence type="ECO:0000313" key="4">
    <source>
        <dbReference type="Proteomes" id="UP000050301"/>
    </source>
</evidence>
<gene>
    <name evidence="3" type="ORF">AOG55_05120</name>
</gene>
<dbReference type="Gene3D" id="2.160.10.10">
    <property type="entry name" value="Hexapeptide repeat proteins"/>
    <property type="match status" value="1"/>
</dbReference>
<dbReference type="InterPro" id="IPR056818">
    <property type="entry name" value="GlmU/GlgC-like_hexapep"/>
</dbReference>
<keyword evidence="4" id="KW-1185">Reference proteome</keyword>
<dbReference type="RefSeq" id="WP_048102133.1">
    <property type="nucleotide sequence ID" value="NZ_LKBH01000065.1"/>
</dbReference>
<sequence>MVFKAVVMAGGKGTRLRPITYSIPKPIIPVAGKACMSYLLDSFYRAGINDVIVTTGYKFEALIKSIIETKNSDQSILFSVEKEPAGTAGSIKLISNFIDDTFVVGSGDILSDFDIKDIINFHKKNNAKITIVLTEVSDPSQFGIVELKNNKITKFLEKPSESETFSHIANTGIYVIEPEILSYIKTVPYDFARDLFPRLLRKNIEIYGYVGKGIWLDTGRPNDLIRANQIMVNKYGKEYNDELIKGKNIIETSSKFDSCQIYNSYIGNSIKIDRDVKIKSSAIYDFVNIEKNVEIENSILMPNVTVRENSKIKNSVIMRDCVIGQDSEIVDSIISPELELKGKSRIYNVSLASKIIEDDI</sequence>
<dbReference type="GeneID" id="84222138"/>
<feature type="domain" description="Nucleotidyl transferase" evidence="1">
    <location>
        <begin position="4"/>
        <end position="230"/>
    </location>
</feature>
<dbReference type="Gene3D" id="3.90.550.10">
    <property type="entry name" value="Spore Coat Polysaccharide Biosynthesis Protein SpsA, Chain A"/>
    <property type="match status" value="1"/>
</dbReference>
<dbReference type="InterPro" id="IPR005835">
    <property type="entry name" value="NTP_transferase_dom"/>
</dbReference>
<dbReference type="SUPFAM" id="SSF53448">
    <property type="entry name" value="Nucleotide-diphospho-sugar transferases"/>
    <property type="match status" value="1"/>
</dbReference>
<protein>
    <submittedName>
        <fullName evidence="3">Nucleoside-diphosphate-sugar pyrophosphorylase</fullName>
    </submittedName>
</protein>
<dbReference type="InterPro" id="IPR050486">
    <property type="entry name" value="Mannose-1P_guanyltransferase"/>
</dbReference>
<reference evidence="3 4" key="1">
    <citation type="submission" date="2015-09" db="EMBL/GenBank/DDBJ databases">
        <title>Heavy metals and arsenic resistance mechanisms in polyextremophilic archaea of the family Ferroplasmaceae.</title>
        <authorList>
            <person name="Bulaev A.G."/>
            <person name="Kanygina A.V."/>
        </authorList>
    </citation>
    <scope>NUCLEOTIDE SEQUENCE [LARGE SCALE GENOMIC DNA]</scope>
    <source>
        <strain evidence="3 4">BH2</strain>
    </source>
</reference>
<dbReference type="InParanoid" id="A0A0Q0RUR3"/>
<dbReference type="InterPro" id="IPR029044">
    <property type="entry name" value="Nucleotide-diphossugar_trans"/>
</dbReference>
<dbReference type="EMBL" id="LKBH01000065">
    <property type="protein sequence ID" value="KQB36061.1"/>
    <property type="molecule type" value="Genomic_DNA"/>
</dbReference>
<dbReference type="Pfam" id="PF00483">
    <property type="entry name" value="NTP_transferase"/>
    <property type="match status" value="1"/>
</dbReference>
<dbReference type="Proteomes" id="UP000050301">
    <property type="component" value="Unassembled WGS sequence"/>
</dbReference>
<evidence type="ECO:0000313" key="3">
    <source>
        <dbReference type="EMBL" id="KQB36061.1"/>
    </source>
</evidence>
<name>A0A0Q0RUR3_9ARCH</name>
<accession>A0A0Q0RUR3</accession>